<protein>
    <recommendedName>
        <fullName evidence="4">Arsenate reductase</fullName>
    </recommendedName>
</protein>
<keyword evidence="3" id="KW-1185">Reference proteome</keyword>
<evidence type="ECO:0000313" key="3">
    <source>
        <dbReference type="Proteomes" id="UP001250656"/>
    </source>
</evidence>
<dbReference type="InterPro" id="IPR036249">
    <property type="entry name" value="Thioredoxin-like_sf"/>
</dbReference>
<evidence type="ECO:0008006" key="4">
    <source>
        <dbReference type="Google" id="ProtNLM"/>
    </source>
</evidence>
<sequence>MKKDERKLSYIYSSQSDLGKKVLAYVESIDKGIVTTDISQDKLGDTIWTEILDALDMTFEELLSTDRPNTREIVPDGDFDTNDWLKILDKNPVLLQHPIAINGDKAKLIQSRADILPFYEVDSAGIEQSPTEGQPDISRRTNGEGFVPDTDENQK</sequence>
<comment type="caution">
    <text evidence="2">The sequence shown here is derived from an EMBL/GenBank/DDBJ whole genome shotgun (WGS) entry which is preliminary data.</text>
</comment>
<gene>
    <name evidence="2" type="ORF">RQM65_02785</name>
</gene>
<feature type="region of interest" description="Disordered" evidence="1">
    <location>
        <begin position="125"/>
        <end position="155"/>
    </location>
</feature>
<accession>A0ABU3L1I5</accession>
<name>A0ABU3L1I5_9FLAO</name>
<dbReference type="Gene3D" id="3.40.30.10">
    <property type="entry name" value="Glutaredoxin"/>
    <property type="match status" value="1"/>
</dbReference>
<dbReference type="Proteomes" id="UP001250656">
    <property type="component" value="Unassembled WGS sequence"/>
</dbReference>
<evidence type="ECO:0000313" key="2">
    <source>
        <dbReference type="EMBL" id="MDT7827590.1"/>
    </source>
</evidence>
<dbReference type="EMBL" id="JAVTTP010000001">
    <property type="protein sequence ID" value="MDT7827590.1"/>
    <property type="molecule type" value="Genomic_DNA"/>
</dbReference>
<organism evidence="2 3">
    <name type="scientific">Pricia mediterranea</name>
    <dbReference type="NCBI Taxonomy" id="3076079"/>
    <lineage>
        <taxon>Bacteria</taxon>
        <taxon>Pseudomonadati</taxon>
        <taxon>Bacteroidota</taxon>
        <taxon>Flavobacteriia</taxon>
        <taxon>Flavobacteriales</taxon>
        <taxon>Flavobacteriaceae</taxon>
        <taxon>Pricia</taxon>
    </lineage>
</organism>
<dbReference type="RefSeq" id="WP_314012575.1">
    <property type="nucleotide sequence ID" value="NZ_JAVTTP010000001.1"/>
</dbReference>
<dbReference type="SUPFAM" id="SSF52833">
    <property type="entry name" value="Thioredoxin-like"/>
    <property type="match status" value="1"/>
</dbReference>
<evidence type="ECO:0000256" key="1">
    <source>
        <dbReference type="SAM" id="MobiDB-lite"/>
    </source>
</evidence>
<proteinExistence type="predicted"/>
<reference evidence="2 3" key="1">
    <citation type="submission" date="2023-09" db="EMBL/GenBank/DDBJ databases">
        <title>Novel taxa isolated from Blanes Bay.</title>
        <authorList>
            <person name="Rey-Velasco X."/>
            <person name="Lucena T."/>
        </authorList>
    </citation>
    <scope>NUCLEOTIDE SEQUENCE [LARGE SCALE GENOMIC DNA]</scope>
    <source>
        <strain evidence="2 3">S334</strain>
    </source>
</reference>